<dbReference type="EMBL" id="BAAAVS010000036">
    <property type="protein sequence ID" value="GAA3042033.1"/>
    <property type="molecule type" value="Genomic_DNA"/>
</dbReference>
<accession>A0ABP6LF78</accession>
<proteinExistence type="predicted"/>
<reference evidence="3" key="1">
    <citation type="journal article" date="2019" name="Int. J. Syst. Evol. Microbiol.">
        <title>The Global Catalogue of Microorganisms (GCM) 10K type strain sequencing project: providing services to taxonomists for standard genome sequencing and annotation.</title>
        <authorList>
            <consortium name="The Broad Institute Genomics Platform"/>
            <consortium name="The Broad Institute Genome Sequencing Center for Infectious Disease"/>
            <person name="Wu L."/>
            <person name="Ma J."/>
        </authorList>
    </citation>
    <scope>NUCLEOTIDE SEQUENCE [LARGE SCALE GENOMIC DNA]</scope>
    <source>
        <strain evidence="3">JCM 14234</strain>
    </source>
</reference>
<gene>
    <name evidence="2" type="ORF">GCM10010528_22540</name>
</gene>
<sequence length="64" mass="6929">MRLADRLAEIFARSGPLMEGVLTVGTPLVVLPVLYHLLWHGRLIADLCSATLADDTQIALGTGW</sequence>
<keyword evidence="1" id="KW-0812">Transmembrane</keyword>
<keyword evidence="1" id="KW-1133">Transmembrane helix</keyword>
<keyword evidence="3" id="KW-1185">Reference proteome</keyword>
<name>A0ABP6LF78_9ACTN</name>
<keyword evidence="1" id="KW-0472">Membrane</keyword>
<dbReference type="Proteomes" id="UP001501035">
    <property type="component" value="Unassembled WGS sequence"/>
</dbReference>
<feature type="transmembrane region" description="Helical" evidence="1">
    <location>
        <begin position="20"/>
        <end position="39"/>
    </location>
</feature>
<comment type="caution">
    <text evidence="2">The sequence shown here is derived from an EMBL/GenBank/DDBJ whole genome shotgun (WGS) entry which is preliminary data.</text>
</comment>
<evidence type="ECO:0000256" key="1">
    <source>
        <dbReference type="SAM" id="Phobius"/>
    </source>
</evidence>
<protein>
    <submittedName>
        <fullName evidence="2">Uncharacterized protein</fullName>
    </submittedName>
</protein>
<evidence type="ECO:0000313" key="3">
    <source>
        <dbReference type="Proteomes" id="UP001501035"/>
    </source>
</evidence>
<evidence type="ECO:0000313" key="2">
    <source>
        <dbReference type="EMBL" id="GAA3042033.1"/>
    </source>
</evidence>
<organism evidence="2 3">
    <name type="scientific">Gordonia defluvii</name>
    <dbReference type="NCBI Taxonomy" id="283718"/>
    <lineage>
        <taxon>Bacteria</taxon>
        <taxon>Bacillati</taxon>
        <taxon>Actinomycetota</taxon>
        <taxon>Actinomycetes</taxon>
        <taxon>Mycobacteriales</taxon>
        <taxon>Gordoniaceae</taxon>
        <taxon>Gordonia</taxon>
    </lineage>
</organism>